<organism evidence="3 4">
    <name type="scientific">Daphnia sinensis</name>
    <dbReference type="NCBI Taxonomy" id="1820382"/>
    <lineage>
        <taxon>Eukaryota</taxon>
        <taxon>Metazoa</taxon>
        <taxon>Ecdysozoa</taxon>
        <taxon>Arthropoda</taxon>
        <taxon>Crustacea</taxon>
        <taxon>Branchiopoda</taxon>
        <taxon>Diplostraca</taxon>
        <taxon>Cladocera</taxon>
        <taxon>Anomopoda</taxon>
        <taxon>Daphniidae</taxon>
        <taxon>Daphnia</taxon>
        <taxon>Daphnia similis group</taxon>
    </lineage>
</organism>
<gene>
    <name evidence="3" type="ORF">GHT06_012295</name>
</gene>
<sequence>MSALNNFVVILLMSVYAVVARPTETSESVDGRQGYNLSNQGQQISGGFPGSAPGYPVGASFPTIPNVAPGSYPAGSSNTPLGPIAPFPAVPVASSASYPTGGNSRPAYGYDNAFPDQVNFSGADPNRNVAASVSAPIHNQATGLIPSNLSGISTSAFSSVFSNFKV</sequence>
<keyword evidence="4" id="KW-1185">Reference proteome</keyword>
<feature type="signal peptide" evidence="2">
    <location>
        <begin position="1"/>
        <end position="20"/>
    </location>
</feature>
<dbReference type="EMBL" id="WJBH02000003">
    <property type="protein sequence ID" value="KAI9561339.1"/>
    <property type="molecule type" value="Genomic_DNA"/>
</dbReference>
<name>A0AAD5KXB2_9CRUS</name>
<feature type="compositionally biased region" description="Polar residues" evidence="1">
    <location>
        <begin position="35"/>
        <end position="45"/>
    </location>
</feature>
<feature type="region of interest" description="Disordered" evidence="1">
    <location>
        <begin position="25"/>
        <end position="49"/>
    </location>
</feature>
<evidence type="ECO:0000256" key="1">
    <source>
        <dbReference type="SAM" id="MobiDB-lite"/>
    </source>
</evidence>
<keyword evidence="2" id="KW-0732">Signal</keyword>
<proteinExistence type="predicted"/>
<dbReference type="AlphaFoldDB" id="A0AAD5KXB2"/>
<protein>
    <submittedName>
        <fullName evidence="3">Uncharacterized protein</fullName>
    </submittedName>
</protein>
<dbReference type="Proteomes" id="UP000820818">
    <property type="component" value="Linkage Group LG3"/>
</dbReference>
<comment type="caution">
    <text evidence="3">The sequence shown here is derived from an EMBL/GenBank/DDBJ whole genome shotgun (WGS) entry which is preliminary data.</text>
</comment>
<evidence type="ECO:0000313" key="4">
    <source>
        <dbReference type="Proteomes" id="UP000820818"/>
    </source>
</evidence>
<reference evidence="3 4" key="1">
    <citation type="submission" date="2022-05" db="EMBL/GenBank/DDBJ databases">
        <title>A multi-omics perspective on studying reproductive biology in Daphnia sinensis.</title>
        <authorList>
            <person name="Jia J."/>
        </authorList>
    </citation>
    <scope>NUCLEOTIDE SEQUENCE [LARGE SCALE GENOMIC DNA]</scope>
    <source>
        <strain evidence="3 4">WSL</strain>
    </source>
</reference>
<evidence type="ECO:0000256" key="2">
    <source>
        <dbReference type="SAM" id="SignalP"/>
    </source>
</evidence>
<evidence type="ECO:0000313" key="3">
    <source>
        <dbReference type="EMBL" id="KAI9561339.1"/>
    </source>
</evidence>
<accession>A0AAD5KXB2</accession>
<feature type="chain" id="PRO_5041930511" evidence="2">
    <location>
        <begin position="21"/>
        <end position="166"/>
    </location>
</feature>